<gene>
    <name evidence="4" type="ORF">EC844_10865</name>
</gene>
<keyword evidence="5" id="KW-1185">Reference proteome</keyword>
<dbReference type="SMART" id="SM00257">
    <property type="entry name" value="LysM"/>
    <property type="match status" value="1"/>
</dbReference>
<dbReference type="PROSITE" id="PS51782">
    <property type="entry name" value="LYSM"/>
    <property type="match status" value="1"/>
</dbReference>
<dbReference type="InterPro" id="IPR028244">
    <property type="entry name" value="T6SS_Rhs_Vgr_dom"/>
</dbReference>
<dbReference type="Gene3D" id="3.10.350.10">
    <property type="entry name" value="LysM domain"/>
    <property type="match status" value="1"/>
</dbReference>
<dbReference type="Gene3D" id="2.40.50.230">
    <property type="entry name" value="Gp5 N-terminal domain"/>
    <property type="match status" value="1"/>
</dbReference>
<sequence>MLNNIYTALERVGLSAHKRAIQIQFSNPYLNQQVLLQRIDGQHGINQGLSAELICLSMDATMALKQFIGSQVAVDTITDRGQLLRCSGIITHAAVGGSDGALTLYKLQLNDPTYLWQQRRNSRVFMGKSATEVIEIVFREWQQRSALFATSLTLDLSGIQKDYDVRPFIMQSNETDYDFLTRLMRQEGINWLIDEAQLNLDARAETIQAQKLRLIDDNSQYKALARRRIRFQRSSATERQDSITSFVGNRSLQSTAVHMQRWQADALEQEQGAGSVLSKHKHSDHYNNTGLGLESAWHLSPAWMQDLHGEDQATASGNSQIERFNQNMSSYFDGQAKQFTAHSTVRDTQVGYWFELSGHAEIDTHSGSDQEFLITSKSFYQQNNLPKDLNDQVQSLLDQSQWQLKNNGSNQERQANTLTLQRRQITIVPEYNPLDHRPAAHPQRAKVVGSSGEEIHVDEWGRIKLRFLFTRPDDHAHDGGAGSNDNDSDSAWVDVLTPWAGEGYGARFLPRIGEIVVVDFFDGNIDRPFVIGRIHEAQRLPTQFDIKGQLPETKKLSGIRSKEVGGEGFGQLRFDDTTGQISSQLQSSHRSTQLNLGNLSHPKVKPESEGRGEGFELRTDHSGAVRAGQGLQLSTYSQDQANGEHLEANAAQQQLESNLNHAKALSEVAKNQQTDPLEALDQLQGFIKTLEQTDPKKAAEFKSAIMLLAAPHSIAFSSHEDIHLCAEGQINHSAGESINISTQKNWIAHASDKISLFAAQKGIGMIAAKEKVEVVAQGNAMDLIARQGIQIISTEDSIYISSPKEICFKAAGSELKLNSSGVFSTTNRVFESKAGQHVFLGGEKISPVLPILPIADIPEKEIPKIRSTYAHDQLKFLAEQFEGHTFASIVQPIFGYDIPHSLYEQLRENLINGQVPSPKLEVRSKKIKGHVAAFDLKEGKILVAADLVLNAHHNENYNQMLYIALLEEYGHYIDWLLRLSGQYSLKNSYYYHIVAMGDTLDDLATFYKTTIDAIKKLNQFDDSYLVLSDYIKIPCELTKLEPDGYMDEGSIFAQHMANLDSDLQKPKYSLEFFDHVHSKTHIQELLYADVESSRYTGKLKIEYKSGKEAADLYASFMDHIEDNDGEFEFFGAGEGTYTDQGTRGKVGNDGKYILEEDNHSGVRESHGHESIILTALGRKRKGGGLLPNGQVMGIYAGNWLRDHSQIIVPAVLNFAVDIRIEGEIQVVYPNRDFLSRVLAILAYDYFFDDFFAHELLDKKDSLKVNLGKQQPLLEWIKKEAQSVTRFDHLPKDKQRRYKAMALIVYDSDKAMPLQLFTDLWRIGSGKGKDIVGVYKPQEHIDNPQSEIDARKSAKDLRYVDFKDFNPAPNQKSHKTNLDAKSPHYNLKNYIADSTPENAGDSAFPTALEYLLGQLDVSMSGSMTSFRALRALGNAFHVLEDFFAHTNFTEVALIKNGYMVNDHVQNPYKDYKQIPIVSGSFGFWDTVASIGPKIGEMIDPVKGLKEYKGLLYGERRLEDLLIQAAVSWLDIPKITNVWNTYLSMRDGLAGLNETAYLDKVNEIGKFLATSRTLAAIVKPIFSFLLQFAGSSAFKHSPYIIKLVQNKGNYGENPTHTQLAKDDQHNDLHLLAATLAIKAVESVGQRWIACRASPTAANKLAVKEAAKKYFVHPSKTTWMDADVREWAKANPTAIKNSK</sequence>
<evidence type="ECO:0000313" key="5">
    <source>
        <dbReference type="Proteomes" id="UP000294963"/>
    </source>
</evidence>
<comment type="caution">
    <text evidence="4">The sequence shown here is derived from an EMBL/GenBank/DDBJ whole genome shotgun (WGS) entry which is preliminary data.</text>
</comment>
<evidence type="ECO:0000256" key="2">
    <source>
        <dbReference type="SAM" id="MobiDB-lite"/>
    </source>
</evidence>
<dbReference type="InterPro" id="IPR018769">
    <property type="entry name" value="VgrG2_DUF2345"/>
</dbReference>
<dbReference type="EMBL" id="SLVJ01000008">
    <property type="protein sequence ID" value="TCM67548.1"/>
    <property type="molecule type" value="Genomic_DNA"/>
</dbReference>
<accession>A0A4V2R191</accession>
<dbReference type="NCBIfam" id="TIGR03361">
    <property type="entry name" value="VI_Rhs_Vgr"/>
    <property type="match status" value="1"/>
</dbReference>
<evidence type="ECO:0000313" key="4">
    <source>
        <dbReference type="EMBL" id="TCM67548.1"/>
    </source>
</evidence>
<reference evidence="4 5" key="1">
    <citation type="submission" date="2019-03" db="EMBL/GenBank/DDBJ databases">
        <title>Genomic analyses of the natural microbiome of Caenorhabditis elegans.</title>
        <authorList>
            <person name="Samuel B."/>
        </authorList>
    </citation>
    <scope>NUCLEOTIDE SEQUENCE [LARGE SCALE GENOMIC DNA]</scope>
    <source>
        <strain evidence="4 5">JUb89</strain>
    </source>
</reference>
<dbReference type="InterPro" id="IPR037026">
    <property type="entry name" value="Vgr_OB-fold_dom_sf"/>
</dbReference>
<dbReference type="InterPro" id="IPR036779">
    <property type="entry name" value="LysM_dom_sf"/>
</dbReference>
<dbReference type="Gene3D" id="4.10.220.110">
    <property type="match status" value="1"/>
</dbReference>
<dbReference type="SUPFAM" id="SSF69279">
    <property type="entry name" value="Phage tail proteins"/>
    <property type="match status" value="1"/>
</dbReference>
<comment type="similarity">
    <text evidence="1">Belongs to the VgrG protein family.</text>
</comment>
<name>A0A4V2R191_ACICA</name>
<dbReference type="InterPro" id="IPR018392">
    <property type="entry name" value="LysM"/>
</dbReference>
<feature type="region of interest" description="Disordered" evidence="2">
    <location>
        <begin position="589"/>
        <end position="615"/>
    </location>
</feature>
<dbReference type="NCBIfam" id="TIGR01646">
    <property type="entry name" value="vgr_GE"/>
    <property type="match status" value="1"/>
</dbReference>
<feature type="domain" description="LysM" evidence="3">
    <location>
        <begin position="990"/>
        <end position="1033"/>
    </location>
</feature>
<organism evidence="4 5">
    <name type="scientific">Acinetobacter calcoaceticus</name>
    <dbReference type="NCBI Taxonomy" id="471"/>
    <lineage>
        <taxon>Bacteria</taxon>
        <taxon>Pseudomonadati</taxon>
        <taxon>Pseudomonadota</taxon>
        <taxon>Gammaproteobacteria</taxon>
        <taxon>Moraxellales</taxon>
        <taxon>Moraxellaceae</taxon>
        <taxon>Acinetobacter</taxon>
        <taxon>Acinetobacter calcoaceticus/baumannii complex</taxon>
    </lineage>
</organism>
<protein>
    <submittedName>
        <fullName evidence="4">Rhs element Vgr protein</fullName>
    </submittedName>
</protein>
<dbReference type="SUPFAM" id="SSF54106">
    <property type="entry name" value="LysM domain"/>
    <property type="match status" value="1"/>
</dbReference>
<dbReference type="Gene3D" id="2.30.110.50">
    <property type="match status" value="1"/>
</dbReference>
<dbReference type="Pfam" id="PF01476">
    <property type="entry name" value="LysM"/>
    <property type="match status" value="1"/>
</dbReference>
<dbReference type="InterPro" id="IPR006531">
    <property type="entry name" value="Gp5/Vgr_OB"/>
</dbReference>
<evidence type="ECO:0000256" key="1">
    <source>
        <dbReference type="ARBA" id="ARBA00005558"/>
    </source>
</evidence>
<dbReference type="OrthoDB" id="9762420at2"/>
<dbReference type="CDD" id="cd00118">
    <property type="entry name" value="LysM"/>
    <property type="match status" value="1"/>
</dbReference>
<dbReference type="Pfam" id="PF10106">
    <property type="entry name" value="DUF2345"/>
    <property type="match status" value="1"/>
</dbReference>
<evidence type="ECO:0000259" key="3">
    <source>
        <dbReference type="PROSITE" id="PS51782"/>
    </source>
</evidence>
<proteinExistence type="inferred from homology"/>
<dbReference type="InterPro" id="IPR006533">
    <property type="entry name" value="T6SS_Vgr_RhsGE"/>
</dbReference>
<dbReference type="Pfam" id="PF05954">
    <property type="entry name" value="Phage_GPD"/>
    <property type="match status" value="1"/>
</dbReference>
<dbReference type="Pfam" id="PF04717">
    <property type="entry name" value="Phage_base_V"/>
    <property type="match status" value="1"/>
</dbReference>
<feature type="compositionally biased region" description="Basic and acidic residues" evidence="2">
    <location>
        <begin position="604"/>
        <end position="615"/>
    </location>
</feature>
<feature type="compositionally biased region" description="Polar residues" evidence="2">
    <location>
        <begin position="589"/>
        <end position="598"/>
    </location>
</feature>
<dbReference type="InterPro" id="IPR010816">
    <property type="entry name" value="Het-C"/>
</dbReference>
<dbReference type="SUPFAM" id="SSF69255">
    <property type="entry name" value="gp5 N-terminal domain-like"/>
    <property type="match status" value="1"/>
</dbReference>
<dbReference type="Proteomes" id="UP000294963">
    <property type="component" value="Unassembled WGS sequence"/>
</dbReference>
<dbReference type="Pfam" id="PF13296">
    <property type="entry name" value="T6SS_Vgr"/>
    <property type="match status" value="1"/>
</dbReference>
<dbReference type="Pfam" id="PF07217">
    <property type="entry name" value="Het-C"/>
    <property type="match status" value="1"/>
</dbReference>
<dbReference type="InterPro" id="IPR017847">
    <property type="entry name" value="T6SS_RhsGE_Vgr_subset"/>
</dbReference>
<dbReference type="Gene3D" id="3.55.50.10">
    <property type="entry name" value="Baseplate protein-like domains"/>
    <property type="match status" value="1"/>
</dbReference>